<dbReference type="CDD" id="cd03888">
    <property type="entry name" value="M20_PepV"/>
    <property type="match status" value="1"/>
</dbReference>
<evidence type="ECO:0000256" key="7">
    <source>
        <dbReference type="ARBA" id="ARBA00022997"/>
    </source>
</evidence>
<evidence type="ECO:0000259" key="9">
    <source>
        <dbReference type="Pfam" id="PF07687"/>
    </source>
</evidence>
<keyword evidence="6" id="KW-0862">Zinc</keyword>
<dbReference type="InterPro" id="IPR050072">
    <property type="entry name" value="Peptidase_M20A"/>
</dbReference>
<evidence type="ECO:0000256" key="3">
    <source>
        <dbReference type="ARBA" id="ARBA00022670"/>
    </source>
</evidence>
<name>A0ABT1NJA5_9FIRM</name>
<comment type="caution">
    <text evidence="10">The sequence shown here is derived from an EMBL/GenBank/DDBJ whole genome shotgun (WGS) entry which is preliminary data.</text>
</comment>
<evidence type="ECO:0000256" key="4">
    <source>
        <dbReference type="ARBA" id="ARBA00022723"/>
    </source>
</evidence>
<dbReference type="InterPro" id="IPR010964">
    <property type="entry name" value="M20A_pepV-rel"/>
</dbReference>
<dbReference type="GO" id="GO:0016805">
    <property type="term" value="F:dipeptidase activity"/>
    <property type="evidence" value="ECO:0007669"/>
    <property type="project" value="UniProtKB-KW"/>
</dbReference>
<dbReference type="PANTHER" id="PTHR43808">
    <property type="entry name" value="ACETYLORNITHINE DEACETYLASE"/>
    <property type="match status" value="1"/>
</dbReference>
<dbReference type="Pfam" id="PF01546">
    <property type="entry name" value="Peptidase_M20"/>
    <property type="match status" value="1"/>
</dbReference>
<keyword evidence="5 10" id="KW-0378">Hydrolase</keyword>
<dbReference type="NCBIfam" id="NF005591">
    <property type="entry name" value="PRK07318.1"/>
    <property type="match status" value="1"/>
</dbReference>
<evidence type="ECO:0000313" key="11">
    <source>
        <dbReference type="Proteomes" id="UP001651880"/>
    </source>
</evidence>
<evidence type="ECO:0000256" key="5">
    <source>
        <dbReference type="ARBA" id="ARBA00022801"/>
    </source>
</evidence>
<dbReference type="Gene3D" id="3.30.70.360">
    <property type="match status" value="2"/>
</dbReference>
<dbReference type="EC" id="3.4.13.-" evidence="10"/>
<dbReference type="Proteomes" id="UP001651880">
    <property type="component" value="Unassembled WGS sequence"/>
</dbReference>
<proteinExistence type="inferred from homology"/>
<evidence type="ECO:0000313" key="10">
    <source>
        <dbReference type="EMBL" id="MCQ1531277.1"/>
    </source>
</evidence>
<dbReference type="InterPro" id="IPR036264">
    <property type="entry name" value="Bact_exopeptidase_dim_dom"/>
</dbReference>
<dbReference type="SUPFAM" id="SSF55031">
    <property type="entry name" value="Bacterial exopeptidase dimerisation domain"/>
    <property type="match status" value="1"/>
</dbReference>
<feature type="domain" description="Peptidase M20 dimerisation" evidence="9">
    <location>
        <begin position="251"/>
        <end position="356"/>
    </location>
</feature>
<comment type="similarity">
    <text evidence="2">Belongs to the peptidase M20A family.</text>
</comment>
<keyword evidence="7 10" id="KW-0224">Dipeptidase</keyword>
<dbReference type="InterPro" id="IPR002933">
    <property type="entry name" value="Peptidase_M20"/>
</dbReference>
<evidence type="ECO:0000256" key="8">
    <source>
        <dbReference type="ARBA" id="ARBA00023049"/>
    </source>
</evidence>
<evidence type="ECO:0000256" key="1">
    <source>
        <dbReference type="ARBA" id="ARBA00001947"/>
    </source>
</evidence>
<dbReference type="PROSITE" id="PS00759">
    <property type="entry name" value="ARGE_DAPE_CPG2_2"/>
    <property type="match status" value="1"/>
</dbReference>
<dbReference type="Gene3D" id="3.40.630.10">
    <property type="entry name" value="Zn peptidases"/>
    <property type="match status" value="1"/>
</dbReference>
<dbReference type="RefSeq" id="WP_255228804.1">
    <property type="nucleotide sequence ID" value="NZ_JAJEKE010000020.1"/>
</dbReference>
<dbReference type="InterPro" id="IPR001261">
    <property type="entry name" value="ArgE/DapE_CS"/>
</dbReference>
<sequence length="460" mass="52421">MGDLKEKINCYKNDIVKNLCEFVRIESIESNLEKDMPFGKNVNDALNYMLNLSNKLGFRSKNLDNYVGYCEYGIGEELIGILGHIDVVEASNGWKYPPFEAQMHDGKIYGRGTIDDKGPLLACMYALYLLKESNININKRVRIIFGTNEETGWKGIKHYVKEEEIPSYSFTPDANFPVIHGEKGILGFHLEKEFNEQSKYIKNIKGGISANVVPSDCKAILYNTETTIRNIEEKIHNYKNISYNIEDNEIELISTGKSSHSSQPELGENAISNLLRFLMEITDFDDELGNFINCYSDTIGFDYNGNLIFGDMSDDISGKLTFNLGKIEFTDNKIKLTYDIRYPISYNYDDIYKKLKESSIKLGYNYSEFEHFTPIYIDKNSKLIKTLMSVYSSHTGDNVSEPLIIGGGTYAKAFENCVAFGPVFPNEEELAHGPNEFISIDRLLELVEIYTKTIEELIKL</sequence>
<dbReference type="InterPro" id="IPR011650">
    <property type="entry name" value="Peptidase_M20_dimer"/>
</dbReference>
<dbReference type="PROSITE" id="PS00758">
    <property type="entry name" value="ARGE_DAPE_CPG2_1"/>
    <property type="match status" value="1"/>
</dbReference>
<dbReference type="EMBL" id="JAJEKE010000020">
    <property type="protein sequence ID" value="MCQ1531277.1"/>
    <property type="molecule type" value="Genomic_DNA"/>
</dbReference>
<evidence type="ECO:0000256" key="2">
    <source>
        <dbReference type="ARBA" id="ARBA00006247"/>
    </source>
</evidence>
<evidence type="ECO:0000256" key="6">
    <source>
        <dbReference type="ARBA" id="ARBA00022833"/>
    </source>
</evidence>
<dbReference type="Pfam" id="PF07687">
    <property type="entry name" value="M20_dimer"/>
    <property type="match status" value="1"/>
</dbReference>
<dbReference type="PANTHER" id="PTHR43808:SF31">
    <property type="entry name" value="N-ACETYL-L-CITRULLINE DEACETYLASE"/>
    <property type="match status" value="1"/>
</dbReference>
<keyword evidence="8" id="KW-0482">Metalloprotease</keyword>
<keyword evidence="3" id="KW-0645">Protease</keyword>
<accession>A0ABT1NJA5</accession>
<protein>
    <submittedName>
        <fullName evidence="10">Dipeptidase PepV</fullName>
        <ecNumber evidence="10">3.4.13.-</ecNumber>
    </submittedName>
</protein>
<gene>
    <name evidence="10" type="primary">pepV</name>
    <name evidence="10" type="ORF">LJD61_17260</name>
</gene>
<keyword evidence="11" id="KW-1185">Reference proteome</keyword>
<reference evidence="10 11" key="1">
    <citation type="submission" date="2021-10" db="EMBL/GenBank/DDBJ databases">
        <title>Lutispora strain m25 sp. nov., a thermophilic, non-spore-forming bacterium isolated from a lab-scale methanogenic bioreactor digesting anaerobic sludge.</title>
        <authorList>
            <person name="El Houari A."/>
            <person name="Mcdonald J."/>
        </authorList>
    </citation>
    <scope>NUCLEOTIDE SEQUENCE [LARGE SCALE GENOMIC DNA]</scope>
    <source>
        <strain evidence="11">m25</strain>
    </source>
</reference>
<dbReference type="SUPFAM" id="SSF53187">
    <property type="entry name" value="Zn-dependent exopeptidases"/>
    <property type="match status" value="1"/>
</dbReference>
<comment type="cofactor">
    <cofactor evidence="1">
        <name>Zn(2+)</name>
        <dbReference type="ChEBI" id="CHEBI:29105"/>
    </cofactor>
</comment>
<dbReference type="NCBIfam" id="TIGR01887">
    <property type="entry name" value="dipeptidaselike"/>
    <property type="match status" value="1"/>
</dbReference>
<keyword evidence="4" id="KW-0479">Metal-binding</keyword>
<organism evidence="10 11">
    <name type="scientific">Lutispora saccharofermentans</name>
    <dbReference type="NCBI Taxonomy" id="3024236"/>
    <lineage>
        <taxon>Bacteria</taxon>
        <taxon>Bacillati</taxon>
        <taxon>Bacillota</taxon>
        <taxon>Clostridia</taxon>
        <taxon>Lutisporales</taxon>
        <taxon>Lutisporaceae</taxon>
        <taxon>Lutispora</taxon>
    </lineage>
</organism>